<name>A0A5M8R0N7_9BACT</name>
<dbReference type="AlphaFoldDB" id="A0A5M8R0N7"/>
<protein>
    <recommendedName>
        <fullName evidence="3">Polysaccharide lyase</fullName>
    </recommendedName>
</protein>
<dbReference type="Proteomes" id="UP000323994">
    <property type="component" value="Unassembled WGS sequence"/>
</dbReference>
<dbReference type="InterPro" id="IPR025975">
    <property type="entry name" value="Polysacc_lyase"/>
</dbReference>
<organism evidence="1 2">
    <name type="scientific">Dyadobacter flavalbus</name>
    <dbReference type="NCBI Taxonomy" id="2579942"/>
    <lineage>
        <taxon>Bacteria</taxon>
        <taxon>Pseudomonadati</taxon>
        <taxon>Bacteroidota</taxon>
        <taxon>Cytophagia</taxon>
        <taxon>Cytophagales</taxon>
        <taxon>Spirosomataceae</taxon>
        <taxon>Dyadobacter</taxon>
    </lineage>
</organism>
<evidence type="ECO:0008006" key="3">
    <source>
        <dbReference type="Google" id="ProtNLM"/>
    </source>
</evidence>
<dbReference type="OrthoDB" id="652886at2"/>
<sequence>MKKLVSILLFTGCVLSGKVIAQRNDVILRDFFQNKDYRKNWEKAESCCPHSMKLLTGADQVAGRNAIRFEVDRNDQKVNNGYRSELRMAKEKTADIERWYKFSIFLPADYEIDSTFEVLAQWHEVPDFSLGEKWRSAPISLQTDKEKWRICINSASDPVNTDKTISLKKTIELGDIKKGVWTDWLFHIRFSYQEDGVLEVWENDKMVVDYKGPNYYNDKTGPFFKIGIYKTPWKFYRNNSIVTNRVVYFSDVKVGNEHASFDSMKD</sequence>
<dbReference type="EMBL" id="VBSN01000022">
    <property type="protein sequence ID" value="KAA6441181.1"/>
    <property type="molecule type" value="Genomic_DNA"/>
</dbReference>
<accession>A0A5M8R0N7</accession>
<comment type="caution">
    <text evidence="1">The sequence shown here is derived from an EMBL/GenBank/DDBJ whole genome shotgun (WGS) entry which is preliminary data.</text>
</comment>
<dbReference type="RefSeq" id="WP_139010706.1">
    <property type="nucleotide sequence ID" value="NZ_VBSN01000022.1"/>
</dbReference>
<dbReference type="Gene3D" id="2.60.120.200">
    <property type="match status" value="1"/>
</dbReference>
<gene>
    <name evidence="1" type="ORF">FEM33_03405</name>
</gene>
<evidence type="ECO:0000313" key="1">
    <source>
        <dbReference type="EMBL" id="KAA6441181.1"/>
    </source>
</evidence>
<dbReference type="Pfam" id="PF14099">
    <property type="entry name" value="Polysacc_lyase"/>
    <property type="match status" value="1"/>
</dbReference>
<reference evidence="1 2" key="1">
    <citation type="submission" date="2019-05" db="EMBL/GenBank/DDBJ databases">
        <authorList>
            <person name="Qu J.-H."/>
        </authorList>
    </citation>
    <scope>NUCLEOTIDE SEQUENCE [LARGE SCALE GENOMIC DNA]</scope>
    <source>
        <strain evidence="1 2">NS28</strain>
    </source>
</reference>
<proteinExistence type="predicted"/>
<keyword evidence="2" id="KW-1185">Reference proteome</keyword>
<evidence type="ECO:0000313" key="2">
    <source>
        <dbReference type="Proteomes" id="UP000323994"/>
    </source>
</evidence>